<dbReference type="STRING" id="4072.A0A2G3A9I4"/>
<reference evidence="8 9" key="1">
    <citation type="journal article" date="2014" name="Nat. Genet.">
        <title>Genome sequence of the hot pepper provides insights into the evolution of pungency in Capsicum species.</title>
        <authorList>
            <person name="Kim S."/>
            <person name="Park M."/>
            <person name="Yeom S.I."/>
            <person name="Kim Y.M."/>
            <person name="Lee J.M."/>
            <person name="Lee H.A."/>
            <person name="Seo E."/>
            <person name="Choi J."/>
            <person name="Cheong K."/>
            <person name="Kim K.T."/>
            <person name="Jung K."/>
            <person name="Lee G.W."/>
            <person name="Oh S.K."/>
            <person name="Bae C."/>
            <person name="Kim S.B."/>
            <person name="Lee H.Y."/>
            <person name="Kim S.Y."/>
            <person name="Kim M.S."/>
            <person name="Kang B.C."/>
            <person name="Jo Y.D."/>
            <person name="Yang H.B."/>
            <person name="Jeong H.J."/>
            <person name="Kang W.H."/>
            <person name="Kwon J.K."/>
            <person name="Shin C."/>
            <person name="Lim J.Y."/>
            <person name="Park J.H."/>
            <person name="Huh J.H."/>
            <person name="Kim J.S."/>
            <person name="Kim B.D."/>
            <person name="Cohen O."/>
            <person name="Paran I."/>
            <person name="Suh M.C."/>
            <person name="Lee S.B."/>
            <person name="Kim Y.K."/>
            <person name="Shin Y."/>
            <person name="Noh S.J."/>
            <person name="Park J."/>
            <person name="Seo Y.S."/>
            <person name="Kwon S.Y."/>
            <person name="Kim H.A."/>
            <person name="Park J.M."/>
            <person name="Kim H.J."/>
            <person name="Choi S.B."/>
            <person name="Bosland P.W."/>
            <person name="Reeves G."/>
            <person name="Jo S.H."/>
            <person name="Lee B.W."/>
            <person name="Cho H.T."/>
            <person name="Choi H.S."/>
            <person name="Lee M.S."/>
            <person name="Yu Y."/>
            <person name="Do Choi Y."/>
            <person name="Park B.S."/>
            <person name="van Deynze A."/>
            <person name="Ashrafi H."/>
            <person name="Hill T."/>
            <person name="Kim W.T."/>
            <person name="Pai H.S."/>
            <person name="Ahn H.K."/>
            <person name="Yeam I."/>
            <person name="Giovannoni J.J."/>
            <person name="Rose J.K."/>
            <person name="Sorensen I."/>
            <person name="Lee S.J."/>
            <person name="Kim R.W."/>
            <person name="Choi I.Y."/>
            <person name="Choi B.S."/>
            <person name="Lim J.S."/>
            <person name="Lee Y.H."/>
            <person name="Choi D."/>
        </authorList>
    </citation>
    <scope>NUCLEOTIDE SEQUENCE [LARGE SCALE GENOMIC DNA]</scope>
    <source>
        <strain evidence="9">cv. CM334</strain>
    </source>
</reference>
<dbReference type="FunFam" id="4.10.1000.10:FF:000014">
    <property type="entry name" value="Zinc finger CCCH domain-containing protein 1"/>
    <property type="match status" value="1"/>
</dbReference>
<dbReference type="SUPFAM" id="SSF57850">
    <property type="entry name" value="RING/U-box"/>
    <property type="match status" value="1"/>
</dbReference>
<dbReference type="Gramene" id="PHT90870">
    <property type="protein sequence ID" value="PHT90870"/>
    <property type="gene ID" value="T459_05983"/>
</dbReference>
<dbReference type="PROSITE" id="PS50103">
    <property type="entry name" value="ZF_C3H1"/>
    <property type="match status" value="1"/>
</dbReference>
<feature type="compositionally biased region" description="Polar residues" evidence="5">
    <location>
        <begin position="129"/>
        <end position="143"/>
    </location>
</feature>
<dbReference type="InterPro" id="IPR013083">
    <property type="entry name" value="Znf_RING/FYVE/PHD"/>
</dbReference>
<dbReference type="EMBL" id="AYRZ02000002">
    <property type="protein sequence ID" value="PHT90870.1"/>
    <property type="molecule type" value="Genomic_DNA"/>
</dbReference>
<dbReference type="Proteomes" id="UP000222542">
    <property type="component" value="Unassembled WGS sequence"/>
</dbReference>
<evidence type="ECO:0000259" key="7">
    <source>
        <dbReference type="PROSITE" id="PS50103"/>
    </source>
</evidence>
<feature type="compositionally biased region" description="Basic and acidic residues" evidence="5">
    <location>
        <begin position="118"/>
        <end position="128"/>
    </location>
</feature>
<dbReference type="PANTHER" id="PTHR12930:SF0">
    <property type="entry name" value="RING FINGER PROTEIN 113B"/>
    <property type="match status" value="1"/>
</dbReference>
<protein>
    <submittedName>
        <fullName evidence="8">Zinc finger CCCH domain-containing protein 1</fullName>
    </submittedName>
</protein>
<dbReference type="Pfam" id="PF00642">
    <property type="entry name" value="zf-CCCH"/>
    <property type="match status" value="1"/>
</dbReference>
<evidence type="ECO:0000256" key="5">
    <source>
        <dbReference type="SAM" id="MobiDB-lite"/>
    </source>
</evidence>
<dbReference type="InterPro" id="IPR018957">
    <property type="entry name" value="Znf_C3HC4_RING-type"/>
</dbReference>
<feature type="compositionally biased region" description="Polar residues" evidence="5">
    <location>
        <begin position="93"/>
        <end position="106"/>
    </location>
</feature>
<dbReference type="Gene3D" id="3.30.40.10">
    <property type="entry name" value="Zinc/RING finger domain, C3HC4 (zinc finger)"/>
    <property type="match status" value="1"/>
</dbReference>
<evidence type="ECO:0000256" key="4">
    <source>
        <dbReference type="PROSITE-ProRule" id="PRU00723"/>
    </source>
</evidence>
<feature type="region of interest" description="Disordered" evidence="5">
    <location>
        <begin position="59"/>
        <end position="144"/>
    </location>
</feature>
<feature type="compositionally biased region" description="Acidic residues" evidence="5">
    <location>
        <begin position="72"/>
        <end position="81"/>
    </location>
</feature>
<evidence type="ECO:0000259" key="6">
    <source>
        <dbReference type="PROSITE" id="PS50089"/>
    </source>
</evidence>
<gene>
    <name evidence="8" type="ORF">T459_05983</name>
</gene>
<keyword evidence="2 4" id="KW-0863">Zinc-finger</keyword>
<evidence type="ECO:0000256" key="3">
    <source>
        <dbReference type="ARBA" id="ARBA00022833"/>
    </source>
</evidence>
<keyword evidence="9" id="KW-1185">Reference proteome</keyword>
<dbReference type="PROSITE" id="PS50089">
    <property type="entry name" value="ZF_RING_2"/>
    <property type="match status" value="1"/>
</dbReference>
<dbReference type="GO" id="GO:0008270">
    <property type="term" value="F:zinc ion binding"/>
    <property type="evidence" value="ECO:0007669"/>
    <property type="project" value="UniProtKB-KW"/>
</dbReference>
<proteinExistence type="predicted"/>
<name>A0A2G3A9I4_CAPAN</name>
<feature type="region of interest" description="Disordered" evidence="5">
    <location>
        <begin position="1"/>
        <end position="46"/>
    </location>
</feature>
<dbReference type="PROSITE" id="PS00518">
    <property type="entry name" value="ZF_RING_1"/>
    <property type="match status" value="1"/>
</dbReference>
<dbReference type="CDD" id="cd16539">
    <property type="entry name" value="RING-HC_RNF113A_B"/>
    <property type="match status" value="1"/>
</dbReference>
<dbReference type="SMART" id="SM00356">
    <property type="entry name" value="ZnF_C3H1"/>
    <property type="match status" value="1"/>
</dbReference>
<reference evidence="8 9" key="2">
    <citation type="journal article" date="2017" name="Genome Biol.">
        <title>New reference genome sequences of hot pepper reveal the massive evolution of plant disease-resistance genes by retroduplication.</title>
        <authorList>
            <person name="Kim S."/>
            <person name="Park J."/>
            <person name="Yeom S.I."/>
            <person name="Kim Y.M."/>
            <person name="Seo E."/>
            <person name="Kim K.T."/>
            <person name="Kim M.S."/>
            <person name="Lee J.M."/>
            <person name="Cheong K."/>
            <person name="Shin H.S."/>
            <person name="Kim S.B."/>
            <person name="Han K."/>
            <person name="Lee J."/>
            <person name="Park M."/>
            <person name="Lee H.A."/>
            <person name="Lee H.Y."/>
            <person name="Lee Y."/>
            <person name="Oh S."/>
            <person name="Lee J.H."/>
            <person name="Choi E."/>
            <person name="Choi E."/>
            <person name="Lee S.E."/>
            <person name="Jeon J."/>
            <person name="Kim H."/>
            <person name="Choi G."/>
            <person name="Song H."/>
            <person name="Lee J."/>
            <person name="Lee S.C."/>
            <person name="Kwon J.K."/>
            <person name="Lee H.Y."/>
            <person name="Koo N."/>
            <person name="Hong Y."/>
            <person name="Kim R.W."/>
            <person name="Kang W.H."/>
            <person name="Huh J.H."/>
            <person name="Kang B.C."/>
            <person name="Yang T.J."/>
            <person name="Lee Y.H."/>
            <person name="Bennetzen J.L."/>
            <person name="Choi D."/>
        </authorList>
    </citation>
    <scope>NUCLEOTIDE SEQUENCE [LARGE SCALE GENOMIC DNA]</scope>
    <source>
        <strain evidence="9">cv. CM334</strain>
    </source>
</reference>
<dbReference type="PANTHER" id="PTHR12930">
    <property type="entry name" value="ZINC FINGER PROTEIN 183"/>
    <property type="match status" value="1"/>
</dbReference>
<accession>A0A2G3A9I4</accession>
<dbReference type="Pfam" id="PF00097">
    <property type="entry name" value="zf-C3HC4"/>
    <property type="match status" value="1"/>
</dbReference>
<keyword evidence="1 4" id="KW-0479">Metal-binding</keyword>
<evidence type="ECO:0000313" key="8">
    <source>
        <dbReference type="EMBL" id="PHT90870.1"/>
    </source>
</evidence>
<evidence type="ECO:0000256" key="1">
    <source>
        <dbReference type="ARBA" id="ARBA00022723"/>
    </source>
</evidence>
<feature type="domain" description="RING-type" evidence="6">
    <location>
        <begin position="302"/>
        <end position="341"/>
    </location>
</feature>
<dbReference type="InterPro" id="IPR036855">
    <property type="entry name" value="Znf_CCCH_sf"/>
</dbReference>
<comment type="caution">
    <text evidence="8">The sequence shown here is derived from an EMBL/GenBank/DDBJ whole genome shotgun (WGS) entry which is preliminary data.</text>
</comment>
<sequence>MENSDTPACDSNAPKAEAEQLPAAPTSSSPGKRPPPPSQLETMPPDLFVVTGILSFGISSEGKNIRKRPAVDEGENDDAEGDSSVIYTKKKSAVNNKLHFSTGPSKSNKDTESSVDSKASRFHFESSKEIQVQNDSRATATLETETEFSKDARAIRERALKQAEEALKGKSKAGGDEKLYKGINQYTDYKAGLRREHTISSEKAGGAHGPLRASAHIRVSARFDYQPDICKDYKETGYCGYGDSCKFMHDRGDYKSGWQMEKEWEEAEKERKRKLALGMLDEDDEDAEKSDEDDDDALPFACFICREPFVDPVVTKCKHYFCEHCALKVISITSCSCLLDHVTGLQVNFFFLLLVVVVDSTMQRIRSAMCATSQPLGYSIQHLKYAKKWRLKENDGSSASSLFHDVIEVDLALLRDWPVVVDDSGAVDDDDGGEYNRIIEVVGVVAVDNSGW</sequence>
<dbReference type="Gene3D" id="4.10.1000.10">
    <property type="entry name" value="Zinc finger, CCCH-type"/>
    <property type="match status" value="1"/>
</dbReference>
<dbReference type="InterPro" id="IPR017907">
    <property type="entry name" value="Znf_RING_CS"/>
</dbReference>
<evidence type="ECO:0000313" key="9">
    <source>
        <dbReference type="Proteomes" id="UP000222542"/>
    </source>
</evidence>
<feature type="domain" description="C3H1-type" evidence="7">
    <location>
        <begin position="224"/>
        <end position="252"/>
    </location>
</feature>
<dbReference type="InterPro" id="IPR001841">
    <property type="entry name" value="Znf_RING"/>
</dbReference>
<feature type="zinc finger region" description="C3H1-type" evidence="4">
    <location>
        <begin position="224"/>
        <end position="252"/>
    </location>
</feature>
<dbReference type="GO" id="GO:0034247">
    <property type="term" value="P:snoRNA splicing"/>
    <property type="evidence" value="ECO:0000318"/>
    <property type="project" value="GO_Central"/>
</dbReference>
<organism evidence="8 9">
    <name type="scientific">Capsicum annuum</name>
    <name type="common">Capsicum pepper</name>
    <dbReference type="NCBI Taxonomy" id="4072"/>
    <lineage>
        <taxon>Eukaryota</taxon>
        <taxon>Viridiplantae</taxon>
        <taxon>Streptophyta</taxon>
        <taxon>Embryophyta</taxon>
        <taxon>Tracheophyta</taxon>
        <taxon>Spermatophyta</taxon>
        <taxon>Magnoliopsida</taxon>
        <taxon>eudicotyledons</taxon>
        <taxon>Gunneridae</taxon>
        <taxon>Pentapetalae</taxon>
        <taxon>asterids</taxon>
        <taxon>lamiids</taxon>
        <taxon>Solanales</taxon>
        <taxon>Solanaceae</taxon>
        <taxon>Solanoideae</taxon>
        <taxon>Capsiceae</taxon>
        <taxon>Capsicum</taxon>
    </lineage>
</organism>
<dbReference type="AlphaFoldDB" id="A0A2G3A9I4"/>
<dbReference type="SUPFAM" id="SSF90229">
    <property type="entry name" value="CCCH zinc finger"/>
    <property type="match status" value="1"/>
</dbReference>
<dbReference type="InterPro" id="IPR000571">
    <property type="entry name" value="Znf_CCCH"/>
</dbReference>
<evidence type="ECO:0000256" key="2">
    <source>
        <dbReference type="ARBA" id="ARBA00022771"/>
    </source>
</evidence>
<keyword evidence="3 4" id="KW-0862">Zinc</keyword>
<dbReference type="InterPro" id="IPR039971">
    <property type="entry name" value="CWC24-like"/>
</dbReference>
<dbReference type="GO" id="GO:0005684">
    <property type="term" value="C:U2-type spliceosomal complex"/>
    <property type="evidence" value="ECO:0000318"/>
    <property type="project" value="GO_Central"/>
</dbReference>